<dbReference type="GO" id="GO:0006351">
    <property type="term" value="P:DNA-templated transcription"/>
    <property type="evidence" value="ECO:0007669"/>
    <property type="project" value="InterPro"/>
</dbReference>
<dbReference type="SMART" id="SM00906">
    <property type="entry name" value="Fungal_trans"/>
    <property type="match status" value="1"/>
</dbReference>
<keyword evidence="2" id="KW-0175">Coiled coil</keyword>
<keyword evidence="1" id="KW-0539">Nucleus</keyword>
<dbReference type="PANTHER" id="PTHR46910">
    <property type="entry name" value="TRANSCRIPTION FACTOR PDR1"/>
    <property type="match status" value="1"/>
</dbReference>
<reference evidence="5" key="1">
    <citation type="journal article" date="2017" name="Nat. Microbiol.">
        <title>Global analysis of biosynthetic gene clusters reveals vast potential of secondary metabolite production in Penicillium species.</title>
        <authorList>
            <person name="Nielsen J.C."/>
            <person name="Grijseels S."/>
            <person name="Prigent S."/>
            <person name="Ji B."/>
            <person name="Dainat J."/>
            <person name="Nielsen K.F."/>
            <person name="Frisvad J.C."/>
            <person name="Workman M."/>
            <person name="Nielsen J."/>
        </authorList>
    </citation>
    <scope>NUCLEOTIDE SEQUENCE [LARGE SCALE GENOMIC DNA]</scope>
    <source>
        <strain evidence="5">IBT 29525</strain>
    </source>
</reference>
<organism evidence="4 5">
    <name type="scientific">Penicillium solitum</name>
    <dbReference type="NCBI Taxonomy" id="60172"/>
    <lineage>
        <taxon>Eukaryota</taxon>
        <taxon>Fungi</taxon>
        <taxon>Dikarya</taxon>
        <taxon>Ascomycota</taxon>
        <taxon>Pezizomycotina</taxon>
        <taxon>Eurotiomycetes</taxon>
        <taxon>Eurotiomycetidae</taxon>
        <taxon>Eurotiales</taxon>
        <taxon>Aspergillaceae</taxon>
        <taxon>Penicillium</taxon>
    </lineage>
</organism>
<sequence length="677" mass="75937">MGSAYDEGVSWSQRWAWKRPATELARRAPEVEFTSDEQRLEQLQAELTRCQQKLKAEKDRSATLQRELSRQEQAMLPHNPELTTSLVEPSVPVQAERRPAADPTYVIKHMGRLVHDEKGVGRFAGSTTGVHFVLTVEQECQKALNLSGVFAESCFRLFLAEPSPNRDFSLATASWDDQIIRQCLTYPLTHYCQQADAFIQKWEAFCPVLVRKQLMADIRELMNTIYNPSGNGAVDYSTTLILLMILNIHESTADTMHQLHERSLDSLTRLSLAHSLIDKVVGQGNLKALQALSLFALYNQLSGHCLTLTTLNGMIVSLAQSLGLHRHARRFKMGVGEIELRKRLWWWVYVFDRFTSILHGLPPLINDVDVDNDLPIDCHLNDLEATELFHPLPGERTAVFVFLQYVSLGKKLSRILDLLYTTTQRRDGARKITDLDRDLRVWNQNLKANGILFDIGITSLQHSSDGTNHSYESTTIWLQLMANITMTLIHRPGLSFDDTTPEFGNCLRACLDSGSAILSLLETSNIPKWLRNLSLVGPATIFQSVLVHIYSQLKYRTFKPDGFPALDTSMGMVSKGISILTMESSRATQAQGGFYSESVSEIIKTLQTLLLSLPVAQGLVETPHMVNDGVPVSDAPETFDEQNWSGNALDSLNYMTASDWMGDPSGPFMGFMDLGES</sequence>
<dbReference type="STRING" id="60172.A0A1V6QV53"/>
<dbReference type="GO" id="GO:0003700">
    <property type="term" value="F:DNA-binding transcription factor activity"/>
    <property type="evidence" value="ECO:0007669"/>
    <property type="project" value="InterPro"/>
</dbReference>
<dbReference type="Proteomes" id="UP000191612">
    <property type="component" value="Unassembled WGS sequence"/>
</dbReference>
<protein>
    <recommendedName>
        <fullName evidence="3">Xylanolytic transcriptional activator regulatory domain-containing protein</fullName>
    </recommendedName>
</protein>
<evidence type="ECO:0000259" key="3">
    <source>
        <dbReference type="SMART" id="SM00906"/>
    </source>
</evidence>
<feature type="domain" description="Xylanolytic transcriptional activator regulatory" evidence="3">
    <location>
        <begin position="308"/>
        <end position="381"/>
    </location>
</feature>
<gene>
    <name evidence="4" type="ORF">PENSOL_c035G11753</name>
</gene>
<dbReference type="CDD" id="cd12148">
    <property type="entry name" value="fungal_TF_MHR"/>
    <property type="match status" value="1"/>
</dbReference>
<proteinExistence type="predicted"/>
<keyword evidence="5" id="KW-1185">Reference proteome</keyword>
<dbReference type="InterPro" id="IPR050987">
    <property type="entry name" value="AtrR-like"/>
</dbReference>
<feature type="coiled-coil region" evidence="2">
    <location>
        <begin position="33"/>
        <end position="74"/>
    </location>
</feature>
<comment type="caution">
    <text evidence="4">The sequence shown here is derived from an EMBL/GenBank/DDBJ whole genome shotgun (WGS) entry which is preliminary data.</text>
</comment>
<dbReference type="EMBL" id="MDYO01000035">
    <property type="protein sequence ID" value="OQD93110.1"/>
    <property type="molecule type" value="Genomic_DNA"/>
</dbReference>
<dbReference type="Pfam" id="PF04082">
    <property type="entry name" value="Fungal_trans"/>
    <property type="match status" value="1"/>
</dbReference>
<evidence type="ECO:0000313" key="4">
    <source>
        <dbReference type="EMBL" id="OQD93110.1"/>
    </source>
</evidence>
<evidence type="ECO:0000256" key="2">
    <source>
        <dbReference type="SAM" id="Coils"/>
    </source>
</evidence>
<dbReference type="GO" id="GO:0003677">
    <property type="term" value="F:DNA binding"/>
    <property type="evidence" value="ECO:0007669"/>
    <property type="project" value="InterPro"/>
</dbReference>
<dbReference type="PANTHER" id="PTHR46910:SF12">
    <property type="entry name" value="REGULATORY PROTEIN CAT8"/>
    <property type="match status" value="1"/>
</dbReference>
<evidence type="ECO:0000256" key="1">
    <source>
        <dbReference type="ARBA" id="ARBA00023242"/>
    </source>
</evidence>
<dbReference type="InterPro" id="IPR007219">
    <property type="entry name" value="XnlR_reg_dom"/>
</dbReference>
<name>A0A1V6QV53_9EURO</name>
<dbReference type="GO" id="GO:0008270">
    <property type="term" value="F:zinc ion binding"/>
    <property type="evidence" value="ECO:0007669"/>
    <property type="project" value="InterPro"/>
</dbReference>
<accession>A0A1V6QV53</accession>
<dbReference type="AlphaFoldDB" id="A0A1V6QV53"/>
<evidence type="ECO:0000313" key="5">
    <source>
        <dbReference type="Proteomes" id="UP000191612"/>
    </source>
</evidence>